<evidence type="ECO:0000313" key="3">
    <source>
        <dbReference type="Proteomes" id="UP000813463"/>
    </source>
</evidence>
<dbReference type="InterPro" id="IPR036047">
    <property type="entry name" value="F-box-like_dom_sf"/>
</dbReference>
<proteinExistence type="predicted"/>
<accession>A0ABM3R0I9</accession>
<dbReference type="SUPFAM" id="SSF81383">
    <property type="entry name" value="F-box domain"/>
    <property type="match status" value="1"/>
</dbReference>
<evidence type="ECO:0000259" key="1">
    <source>
        <dbReference type="Pfam" id="PF00646"/>
    </source>
</evidence>
<dbReference type="Pfam" id="PF23622">
    <property type="entry name" value="LRR_At1g61320_AtMIF1"/>
    <property type="match status" value="1"/>
</dbReference>
<dbReference type="CDD" id="cd22160">
    <property type="entry name" value="F-box_AtFBL13-like"/>
    <property type="match status" value="1"/>
</dbReference>
<keyword evidence="3" id="KW-1185">Reference proteome</keyword>
<dbReference type="InterPro" id="IPR055357">
    <property type="entry name" value="LRR_At1g61320_AtMIF1"/>
</dbReference>
<dbReference type="RefSeq" id="XP_056689121.1">
    <property type="nucleotide sequence ID" value="XM_056833143.1"/>
</dbReference>
<dbReference type="Pfam" id="PF00646">
    <property type="entry name" value="F-box"/>
    <property type="match status" value="1"/>
</dbReference>
<organism evidence="3 5">
    <name type="scientific">Spinacia oleracea</name>
    <name type="common">Spinach</name>
    <dbReference type="NCBI Taxonomy" id="3562"/>
    <lineage>
        <taxon>Eukaryota</taxon>
        <taxon>Viridiplantae</taxon>
        <taxon>Streptophyta</taxon>
        <taxon>Embryophyta</taxon>
        <taxon>Tracheophyta</taxon>
        <taxon>Spermatophyta</taxon>
        <taxon>Magnoliopsida</taxon>
        <taxon>eudicotyledons</taxon>
        <taxon>Gunneridae</taxon>
        <taxon>Pentapetalae</taxon>
        <taxon>Caryophyllales</taxon>
        <taxon>Chenopodiaceae</taxon>
        <taxon>Chenopodioideae</taxon>
        <taxon>Anserineae</taxon>
        <taxon>Spinacia</taxon>
    </lineage>
</organism>
<evidence type="ECO:0000313" key="5">
    <source>
        <dbReference type="RefSeq" id="XP_056689121.1"/>
    </source>
</evidence>
<evidence type="ECO:0000313" key="4">
    <source>
        <dbReference type="RefSeq" id="XP_056689120.1"/>
    </source>
</evidence>
<dbReference type="Proteomes" id="UP000813463">
    <property type="component" value="Chromosome 6"/>
</dbReference>
<reference evidence="3" key="1">
    <citation type="journal article" date="2021" name="Nat. Commun.">
        <title>Genomic analyses provide insights into spinach domestication and the genetic basis of agronomic traits.</title>
        <authorList>
            <person name="Cai X."/>
            <person name="Sun X."/>
            <person name="Xu C."/>
            <person name="Sun H."/>
            <person name="Wang X."/>
            <person name="Ge C."/>
            <person name="Zhang Z."/>
            <person name="Wang Q."/>
            <person name="Fei Z."/>
            <person name="Jiao C."/>
            <person name="Wang Q."/>
        </authorList>
    </citation>
    <scope>NUCLEOTIDE SEQUENCE [LARGE SCALE GENOMIC DNA]</scope>
    <source>
        <strain evidence="3">cv. Varoflay</strain>
    </source>
</reference>
<name>A0ABM3R0I9_SPIOL</name>
<gene>
    <name evidence="4 5" type="primary">LOC110776654</name>
</gene>
<dbReference type="GeneID" id="110776654"/>
<reference evidence="4 5" key="2">
    <citation type="submission" date="2025-05" db="UniProtKB">
        <authorList>
            <consortium name="RefSeq"/>
        </authorList>
    </citation>
    <scope>IDENTIFICATION</scope>
    <source>
        <tissue evidence="4 5">Leaf</tissue>
    </source>
</reference>
<dbReference type="PANTHER" id="PTHR34223">
    <property type="entry name" value="OS11G0201299 PROTEIN"/>
    <property type="match status" value="1"/>
</dbReference>
<dbReference type="Gene3D" id="1.20.1280.50">
    <property type="match status" value="1"/>
</dbReference>
<dbReference type="InterPro" id="IPR053781">
    <property type="entry name" value="F-box_AtFBL13-like"/>
</dbReference>
<dbReference type="SUPFAM" id="SSF52047">
    <property type="entry name" value="RNI-like"/>
    <property type="match status" value="1"/>
</dbReference>
<dbReference type="InterPro" id="IPR001810">
    <property type="entry name" value="F-box_dom"/>
</dbReference>
<sequence length="279" mass="32533">MKRKMKRKRITTSADVNEGDNVDLISGLPDDILVYLLSFLEMKTAARTSLLSKRWSYIWTYLVHLDFDDPGFHLIEGNPTCDQIDKYHQWVHKVITTNRASWLSTFRIHFPLNSLNVADINKWVRFALSKDVRNLELNLSPWGLTTEVDGYILRWRFLFYQPVYTYKHLTYLKSLHLEALSVVGNVIEHVLFNCLNLDRLMLRDCRFYSIGVFLETKLVVSSLSLKHFELSHFFGVLESLQISAPKLSSFIFMGWGKAVVEYIHVPALVNVTFGYAYRL</sequence>
<dbReference type="PANTHER" id="PTHR34223:SF83">
    <property type="entry name" value="F-BOX DOMAIN-CONTAINING PROTEIN"/>
    <property type="match status" value="1"/>
</dbReference>
<feature type="domain" description="F-box" evidence="1">
    <location>
        <begin position="25"/>
        <end position="61"/>
    </location>
</feature>
<feature type="domain" description="At1g61320/AtMIF1 LRR" evidence="2">
    <location>
        <begin position="113"/>
        <end position="256"/>
    </location>
</feature>
<evidence type="ECO:0000259" key="2">
    <source>
        <dbReference type="Pfam" id="PF23622"/>
    </source>
</evidence>
<protein>
    <submittedName>
        <fullName evidence="4 5">F-box/LRR-repeat protein At4g15060 isoform X1</fullName>
    </submittedName>
</protein>
<dbReference type="RefSeq" id="XP_056689120.1">
    <property type="nucleotide sequence ID" value="XM_056833142.1"/>
</dbReference>
<dbReference type="InterPro" id="IPR053197">
    <property type="entry name" value="F-box_SCFL_complex_component"/>
</dbReference>